<dbReference type="EMBL" id="CP011074">
    <property type="protein sequence ID" value="AKF92719.1"/>
    <property type="molecule type" value="Genomic_DNA"/>
</dbReference>
<protein>
    <submittedName>
        <fullName evidence="1">Uncharacterized protein</fullName>
    </submittedName>
</protein>
<proteinExistence type="predicted"/>
<evidence type="ECO:0000313" key="1">
    <source>
        <dbReference type="EMBL" id="AKF92719.1"/>
    </source>
</evidence>
<accession>A0A0F7BYW3</accession>
<gene>
    <name evidence="1" type="ORF">EX87_02800</name>
</gene>
<organism evidence="1">
    <name type="scientific">Brevibacillus laterosporus</name>
    <name type="common">Bacillus laterosporus</name>
    <dbReference type="NCBI Taxonomy" id="1465"/>
    <lineage>
        <taxon>Bacteria</taxon>
        <taxon>Bacillati</taxon>
        <taxon>Bacillota</taxon>
        <taxon>Bacilli</taxon>
        <taxon>Bacillales</taxon>
        <taxon>Paenibacillaceae</taxon>
        <taxon>Brevibacillus</taxon>
    </lineage>
</organism>
<dbReference type="AlphaFoldDB" id="A0A0F7BYW3"/>
<reference evidence="1" key="1">
    <citation type="submission" date="2015-03" db="EMBL/GenBank/DDBJ databases">
        <title>MIGS Cultured Bacterial/Archaeal sample from Brevibacillus laterosporus.</title>
        <authorList>
            <person name="Zeng D."/>
            <person name="Zhu L."/>
            <person name="Dong G."/>
            <person name="Ye W."/>
            <person name="Ren D."/>
            <person name="Wu L."/>
            <person name="Xu J."/>
            <person name="Li G."/>
            <person name="Guo L."/>
        </authorList>
    </citation>
    <scope>NUCLEOTIDE SEQUENCE</scope>
    <source>
        <strain evidence="1">B9</strain>
    </source>
</reference>
<dbReference type="RefSeq" id="WP_031411361.1">
    <property type="nucleotide sequence ID" value="NZ_CP011074.1"/>
</dbReference>
<sequence>MIERGGWAGEYNVTVRKSDGTETKLHIKNMITDAGLNFLRDGLSGKHSDLKIKYLALGDSDDPVQRNQTKLANERFRIAFAAQEDGGTGVLRSVCAIPDDEALFHIRELGIFAGQEADQNQNTGIMVSRILFDFDKSRESVPFTLRFERIDTIGRL</sequence>
<name>A0A0F7BYW3_BRELA</name>